<evidence type="ECO:0008006" key="6">
    <source>
        <dbReference type="Google" id="ProtNLM"/>
    </source>
</evidence>
<protein>
    <recommendedName>
        <fullName evidence="6">MEGF10_11</fullName>
    </recommendedName>
</protein>
<keyword evidence="2" id="KW-1133">Transmembrane helix</keyword>
<dbReference type="PANTHER" id="PTHR24043:SF8">
    <property type="entry name" value="EGF-LIKE DOMAIN-CONTAINING PROTEIN"/>
    <property type="match status" value="1"/>
</dbReference>
<keyword evidence="3" id="KW-0732">Signal</keyword>
<sequence length="682" mass="76290">MKMFSKLQPRVIFIATFFMSVTSQVNLALHGTVAQETTYVDGDGNSYNANLAIEGPANNNWKDGCSSTGANQATQWWGLFLPKFAYITNIKFYLRKDESQRMNGFRLYFANDSMYYKTELCYRDSEYQAYLNLKQSIDCDLSPTKNVYFFNRETYVELCYIEIFGCWKGTWGTNCITDCPGECIDRHCYPQNGSCIWGCDEQKCSHGKCDAKTDVCTKGCVPGRGGRYCTFYNTVYKRTAKQSLSGHSSSTNVLTDGNTTTCVSIGSTTSNSYMQIGNESLIFITGVYLFFGDRNLTVGNHEVYCSNTTDSWADGTLLYNADYINENIYVFAICKYIIYIPSILHGNSKIDICEIEIGGCPYGKYGDSCQSTCPEQCRGPCDLITGNCLFGCSVGWLGDKCDRACDEGKFGDQCLRDCSANCLSSACDYMTGKCKAGCKKGWEGFNCTEECSNGNFGWNCSETCNGCIVNECYHINGDCKIDSVCKPGYVYGKYCNQTCEAWHFGTNCNKMCNCLKKPCNIFTGKCPDQSCKMGWKGDSCDQECVSGYFGFNCAYLCETCFNQSCDIFEGNCRVGCNDGYRGRKCEMPVSAESSAIIRFGFFIGGSASMFVVLLIIWMVITARRRILKKQESRKAINNSNSNEQHYDDIMKMEGLSAYQDLAKQTVTVSNDYDQINNAYVNQ</sequence>
<dbReference type="InterPro" id="IPR042635">
    <property type="entry name" value="MEGF10/SREC1/2-like"/>
</dbReference>
<evidence type="ECO:0000256" key="2">
    <source>
        <dbReference type="SAM" id="Phobius"/>
    </source>
</evidence>
<name>A0A6J8BCW0_MYTCO</name>
<feature type="transmembrane region" description="Helical" evidence="2">
    <location>
        <begin position="595"/>
        <end position="620"/>
    </location>
</feature>
<feature type="chain" id="PRO_5026891503" description="MEGF10_11" evidence="3">
    <location>
        <begin position="24"/>
        <end position="682"/>
    </location>
</feature>
<dbReference type="OrthoDB" id="10252017at2759"/>
<dbReference type="EMBL" id="CACVKT020002932">
    <property type="protein sequence ID" value="CAC5380724.1"/>
    <property type="molecule type" value="Genomic_DNA"/>
</dbReference>
<dbReference type="AlphaFoldDB" id="A0A6J8BCW0"/>
<dbReference type="SUPFAM" id="SSF49785">
    <property type="entry name" value="Galactose-binding domain-like"/>
    <property type="match status" value="1"/>
</dbReference>
<keyword evidence="2" id="KW-0812">Transmembrane</keyword>
<keyword evidence="2" id="KW-0472">Membrane</keyword>
<evidence type="ECO:0000313" key="4">
    <source>
        <dbReference type="EMBL" id="CAC5380724.1"/>
    </source>
</evidence>
<gene>
    <name evidence="4" type="ORF">MCOR_16672</name>
</gene>
<keyword evidence="1" id="KW-0245">EGF-like domain</keyword>
<organism evidence="4 5">
    <name type="scientific">Mytilus coruscus</name>
    <name type="common">Sea mussel</name>
    <dbReference type="NCBI Taxonomy" id="42192"/>
    <lineage>
        <taxon>Eukaryota</taxon>
        <taxon>Metazoa</taxon>
        <taxon>Spiralia</taxon>
        <taxon>Lophotrochozoa</taxon>
        <taxon>Mollusca</taxon>
        <taxon>Bivalvia</taxon>
        <taxon>Autobranchia</taxon>
        <taxon>Pteriomorphia</taxon>
        <taxon>Mytilida</taxon>
        <taxon>Mytiloidea</taxon>
        <taxon>Mytilidae</taxon>
        <taxon>Mytilinae</taxon>
        <taxon>Mytilus</taxon>
    </lineage>
</organism>
<dbReference type="Gene3D" id="2.170.300.10">
    <property type="entry name" value="Tie2 ligand-binding domain superfamily"/>
    <property type="match status" value="1"/>
</dbReference>
<evidence type="ECO:0000256" key="1">
    <source>
        <dbReference type="ARBA" id="ARBA00022536"/>
    </source>
</evidence>
<evidence type="ECO:0000256" key="3">
    <source>
        <dbReference type="SAM" id="SignalP"/>
    </source>
</evidence>
<proteinExistence type="predicted"/>
<feature type="signal peptide" evidence="3">
    <location>
        <begin position="1"/>
        <end position="23"/>
    </location>
</feature>
<reference evidence="4 5" key="1">
    <citation type="submission" date="2020-06" db="EMBL/GenBank/DDBJ databases">
        <authorList>
            <person name="Li R."/>
            <person name="Bekaert M."/>
        </authorList>
    </citation>
    <scope>NUCLEOTIDE SEQUENCE [LARGE SCALE GENOMIC DNA]</scope>
    <source>
        <strain evidence="5">wild</strain>
    </source>
</reference>
<dbReference type="Gene3D" id="2.60.120.260">
    <property type="entry name" value="Galactose-binding domain-like"/>
    <property type="match status" value="1"/>
</dbReference>
<dbReference type="PANTHER" id="PTHR24043">
    <property type="entry name" value="SCAVENGER RECEPTOR CLASS F"/>
    <property type="match status" value="1"/>
</dbReference>
<accession>A0A6J8BCW0</accession>
<dbReference type="InterPro" id="IPR008979">
    <property type="entry name" value="Galactose-bd-like_sf"/>
</dbReference>
<dbReference type="Proteomes" id="UP000507470">
    <property type="component" value="Unassembled WGS sequence"/>
</dbReference>
<keyword evidence="5" id="KW-1185">Reference proteome</keyword>
<evidence type="ECO:0000313" key="5">
    <source>
        <dbReference type="Proteomes" id="UP000507470"/>
    </source>
</evidence>
<dbReference type="GO" id="GO:0005044">
    <property type="term" value="F:scavenger receptor activity"/>
    <property type="evidence" value="ECO:0007669"/>
    <property type="project" value="InterPro"/>
</dbReference>